<feature type="compositionally biased region" description="Low complexity" evidence="2">
    <location>
        <begin position="298"/>
        <end position="309"/>
    </location>
</feature>
<dbReference type="SUPFAM" id="SSF51556">
    <property type="entry name" value="Metallo-dependent hydrolases"/>
    <property type="match status" value="1"/>
</dbReference>
<dbReference type="InterPro" id="IPR011059">
    <property type="entry name" value="Metal-dep_hydrolase_composite"/>
</dbReference>
<feature type="region of interest" description="Disordered" evidence="2">
    <location>
        <begin position="242"/>
        <end position="328"/>
    </location>
</feature>
<accession>A0ABR0KCQ8</accession>
<dbReference type="GO" id="GO:0008448">
    <property type="term" value="F:N-acetylglucosamine-6-phosphate deacetylase activity"/>
    <property type="evidence" value="ECO:0007669"/>
    <property type="project" value="UniProtKB-EC"/>
</dbReference>
<proteinExistence type="predicted"/>
<dbReference type="InterPro" id="IPR032466">
    <property type="entry name" value="Metal_Hydrolase"/>
</dbReference>
<keyword evidence="4" id="KW-1185">Reference proteome</keyword>
<dbReference type="EC" id="3.5.1.25" evidence="3"/>
<sequence length="482" mass="52083">MSVKITKLTNGHLLRDGQLTPGDLWISSETGRIISPQSAFYGSGRTPDAVIDLKGKIVSPGFIELQLNGYNGLDFAKLDATFERKFKDIRKELVKSGVTSFTPTMTSSVPEVYHANLPCLGKSTSRTASDGTECLGTHVEGPFLNPERNGIHTKEVLQKAETWSDIEACYGEDNFKHIRYITAAPEQGNMINLIPDFVSRDIICSTGHSNATFEQAQEALKAGATMVTHMFNAMRPFGHRDPGIFGLLGQNPSRPSTPIQSPKQKSPTSPPTITPTPKRSSSPPNPFTLPRRTLSNGSTRTSTPRSSFESPRRSPRSSLSISTSISSIPDPVPDPPFFGLISDGIHLSPPTLKIAYSAHPSGAILVTDAMPLTGLPDGVCPWTNGENIVKKGPMLTLEKNGRIAGSAISLLECVNNFIQWTGCGTADGLRAVTETPARMLGETRKGRLEVGCDADLCILQQDEEGNLSLQQVWKFGECVHAA</sequence>
<keyword evidence="1 3" id="KW-0378">Hydrolase</keyword>
<dbReference type="SUPFAM" id="SSF51338">
    <property type="entry name" value="Composite domain of metallo-dependent hydrolases"/>
    <property type="match status" value="1"/>
</dbReference>
<evidence type="ECO:0000313" key="4">
    <source>
        <dbReference type="Proteomes" id="UP001345013"/>
    </source>
</evidence>
<dbReference type="PANTHER" id="PTHR11113:SF14">
    <property type="entry name" value="N-ACETYLGLUCOSAMINE-6-PHOSPHATE DEACETYLASE"/>
    <property type="match status" value="1"/>
</dbReference>
<dbReference type="PANTHER" id="PTHR11113">
    <property type="entry name" value="N-ACETYLGLUCOSAMINE-6-PHOSPHATE DEACETYLASE"/>
    <property type="match status" value="1"/>
</dbReference>
<reference evidence="3 4" key="1">
    <citation type="submission" date="2023-08" db="EMBL/GenBank/DDBJ databases">
        <title>Black Yeasts Isolated from many extreme environments.</title>
        <authorList>
            <person name="Coleine C."/>
            <person name="Stajich J.E."/>
            <person name="Selbmann L."/>
        </authorList>
    </citation>
    <scope>NUCLEOTIDE SEQUENCE [LARGE SCALE GENOMIC DNA]</scope>
    <source>
        <strain evidence="3 4">CCFEE 5885</strain>
    </source>
</reference>
<protein>
    <submittedName>
        <fullName evidence="3">N-acetyl-glucosamine-6-phosphate deacetylase</fullName>
        <ecNumber evidence="3">3.5.1.25</ecNumber>
    </submittedName>
</protein>
<evidence type="ECO:0000256" key="2">
    <source>
        <dbReference type="SAM" id="MobiDB-lite"/>
    </source>
</evidence>
<dbReference type="EMBL" id="JAVRRG010000044">
    <property type="protein sequence ID" value="KAK5093387.1"/>
    <property type="molecule type" value="Genomic_DNA"/>
</dbReference>
<name>A0ABR0KCQ8_9EURO</name>
<comment type="caution">
    <text evidence="3">The sequence shown here is derived from an EMBL/GenBank/DDBJ whole genome shotgun (WGS) entry which is preliminary data.</text>
</comment>
<organism evidence="3 4">
    <name type="scientific">Lithohypha guttulata</name>
    <dbReference type="NCBI Taxonomy" id="1690604"/>
    <lineage>
        <taxon>Eukaryota</taxon>
        <taxon>Fungi</taxon>
        <taxon>Dikarya</taxon>
        <taxon>Ascomycota</taxon>
        <taxon>Pezizomycotina</taxon>
        <taxon>Eurotiomycetes</taxon>
        <taxon>Chaetothyriomycetidae</taxon>
        <taxon>Chaetothyriales</taxon>
        <taxon>Trichomeriaceae</taxon>
        <taxon>Lithohypha</taxon>
    </lineage>
</organism>
<dbReference type="Proteomes" id="UP001345013">
    <property type="component" value="Unassembled WGS sequence"/>
</dbReference>
<dbReference type="Gene3D" id="3.20.20.140">
    <property type="entry name" value="Metal-dependent hydrolases"/>
    <property type="match status" value="1"/>
</dbReference>
<feature type="compositionally biased region" description="Low complexity" evidence="2">
    <location>
        <begin position="316"/>
        <end position="328"/>
    </location>
</feature>
<gene>
    <name evidence="3" type="primary">NAG2</name>
    <name evidence="3" type="ORF">LTR24_004375</name>
</gene>
<feature type="compositionally biased region" description="Low complexity" evidence="2">
    <location>
        <begin position="258"/>
        <end position="267"/>
    </location>
</feature>
<evidence type="ECO:0000256" key="1">
    <source>
        <dbReference type="ARBA" id="ARBA00022801"/>
    </source>
</evidence>
<evidence type="ECO:0000313" key="3">
    <source>
        <dbReference type="EMBL" id="KAK5093387.1"/>
    </source>
</evidence>